<keyword evidence="1" id="KW-0175">Coiled coil</keyword>
<protein>
    <submittedName>
        <fullName evidence="3">Uncharacterized protein LOC111130825 isoform X2</fullName>
    </submittedName>
</protein>
<dbReference type="OrthoDB" id="9893446at2759"/>
<dbReference type="AlphaFoldDB" id="A0A8B8E3A7"/>
<keyword evidence="2" id="KW-1185">Reference proteome</keyword>
<dbReference type="Proteomes" id="UP000694844">
    <property type="component" value="Chromosome 4"/>
</dbReference>
<sequence length="355" mass="40616">MFLKCLCEDIQGWPTQKQLEDQQMQEVSQQLKACKNSIDQKKTSAEELVSCAEESYDMLKTKISELKEIALKRELKLKELQELRNKRNKVAEHVPTNLKEAILIQRKEAELVESDIVRHQGSLAEAKANQIRLQQDIEAVKNKLTQQQEERQKSQTITAKKTAALREKVKEDTELLHYIRKLSGIRELPVEDPDAIQLEFISEGQDDSSLHLTMQLAADLSGRVYLKGAEVNIESLPVEDLIGAAVERNDPVMLVQTLKERWRSYKPIVSEIRKLSERHAVDWIQEEGVVRVLLGKRGTVICTLSVPKTYPQEGSISLVSVHGGYGEEGPMELEEKEEKSLQQWVDYLEEKYSKT</sequence>
<gene>
    <name evidence="3" type="primary">LOC111130825</name>
</gene>
<accession>A0A8B8E3A7</accession>
<reference evidence="3" key="1">
    <citation type="submission" date="2025-08" db="UniProtKB">
        <authorList>
            <consortium name="RefSeq"/>
        </authorList>
    </citation>
    <scope>IDENTIFICATION</scope>
    <source>
        <tissue evidence="3">Whole sample</tissue>
    </source>
</reference>
<name>A0A8B8E3A7_CRAVI</name>
<proteinExistence type="predicted"/>
<organism evidence="2 3">
    <name type="scientific">Crassostrea virginica</name>
    <name type="common">Eastern oyster</name>
    <dbReference type="NCBI Taxonomy" id="6565"/>
    <lineage>
        <taxon>Eukaryota</taxon>
        <taxon>Metazoa</taxon>
        <taxon>Spiralia</taxon>
        <taxon>Lophotrochozoa</taxon>
        <taxon>Mollusca</taxon>
        <taxon>Bivalvia</taxon>
        <taxon>Autobranchia</taxon>
        <taxon>Pteriomorphia</taxon>
        <taxon>Ostreida</taxon>
        <taxon>Ostreoidea</taxon>
        <taxon>Ostreidae</taxon>
        <taxon>Crassostrea</taxon>
    </lineage>
</organism>
<feature type="coiled-coil region" evidence="1">
    <location>
        <begin position="49"/>
        <end position="86"/>
    </location>
</feature>
<dbReference type="RefSeq" id="XP_022333776.1">
    <property type="nucleotide sequence ID" value="XM_022478068.1"/>
</dbReference>
<evidence type="ECO:0000313" key="3">
    <source>
        <dbReference type="RefSeq" id="XP_022333776.1"/>
    </source>
</evidence>
<evidence type="ECO:0000256" key="1">
    <source>
        <dbReference type="SAM" id="Coils"/>
    </source>
</evidence>
<dbReference type="GeneID" id="111130825"/>
<evidence type="ECO:0000313" key="2">
    <source>
        <dbReference type="Proteomes" id="UP000694844"/>
    </source>
</evidence>
<feature type="coiled-coil region" evidence="1">
    <location>
        <begin position="123"/>
        <end position="157"/>
    </location>
</feature>